<name>A0AAV7HB99_DENCH</name>
<sequence>MARVKGDKGVRHMMQNDEKFITLSRYAPKLVSTPGEECHRFLRGSRDSLRHPLIPFQTCISTNPQEIDTFWYK</sequence>
<accession>A0AAV7HB99</accession>
<dbReference type="AlphaFoldDB" id="A0AAV7HB99"/>
<dbReference type="EMBL" id="JAGFBR010000006">
    <property type="protein sequence ID" value="KAH0466152.1"/>
    <property type="molecule type" value="Genomic_DNA"/>
</dbReference>
<organism evidence="1 2">
    <name type="scientific">Dendrobium chrysotoxum</name>
    <name type="common">Orchid</name>
    <dbReference type="NCBI Taxonomy" id="161865"/>
    <lineage>
        <taxon>Eukaryota</taxon>
        <taxon>Viridiplantae</taxon>
        <taxon>Streptophyta</taxon>
        <taxon>Embryophyta</taxon>
        <taxon>Tracheophyta</taxon>
        <taxon>Spermatophyta</taxon>
        <taxon>Magnoliopsida</taxon>
        <taxon>Liliopsida</taxon>
        <taxon>Asparagales</taxon>
        <taxon>Orchidaceae</taxon>
        <taxon>Epidendroideae</taxon>
        <taxon>Malaxideae</taxon>
        <taxon>Dendrobiinae</taxon>
        <taxon>Dendrobium</taxon>
    </lineage>
</organism>
<evidence type="ECO:0000313" key="2">
    <source>
        <dbReference type="Proteomes" id="UP000775213"/>
    </source>
</evidence>
<dbReference type="Proteomes" id="UP000775213">
    <property type="component" value="Unassembled WGS sequence"/>
</dbReference>
<keyword evidence="2" id="KW-1185">Reference proteome</keyword>
<evidence type="ECO:0000313" key="1">
    <source>
        <dbReference type="EMBL" id="KAH0466152.1"/>
    </source>
</evidence>
<gene>
    <name evidence="1" type="ORF">IEQ34_006255</name>
</gene>
<proteinExistence type="predicted"/>
<protein>
    <submittedName>
        <fullName evidence="1">Uncharacterized protein</fullName>
    </submittedName>
</protein>
<reference evidence="1 2" key="1">
    <citation type="journal article" date="2021" name="Hortic Res">
        <title>Chromosome-scale assembly of the Dendrobium chrysotoxum genome enhances the understanding of orchid evolution.</title>
        <authorList>
            <person name="Zhang Y."/>
            <person name="Zhang G.Q."/>
            <person name="Zhang D."/>
            <person name="Liu X.D."/>
            <person name="Xu X.Y."/>
            <person name="Sun W.H."/>
            <person name="Yu X."/>
            <person name="Zhu X."/>
            <person name="Wang Z.W."/>
            <person name="Zhao X."/>
            <person name="Zhong W.Y."/>
            <person name="Chen H."/>
            <person name="Yin W.L."/>
            <person name="Huang T."/>
            <person name="Niu S.C."/>
            <person name="Liu Z.J."/>
        </authorList>
    </citation>
    <scope>NUCLEOTIDE SEQUENCE [LARGE SCALE GENOMIC DNA]</scope>
    <source>
        <strain evidence="1">Lindl</strain>
    </source>
</reference>
<comment type="caution">
    <text evidence="1">The sequence shown here is derived from an EMBL/GenBank/DDBJ whole genome shotgun (WGS) entry which is preliminary data.</text>
</comment>